<organism evidence="2 3">
    <name type="scientific">Sorangium cellulosum (strain So ce56)</name>
    <name type="common">Polyangium cellulosum (strain So ce56)</name>
    <dbReference type="NCBI Taxonomy" id="448385"/>
    <lineage>
        <taxon>Bacteria</taxon>
        <taxon>Pseudomonadati</taxon>
        <taxon>Myxococcota</taxon>
        <taxon>Polyangia</taxon>
        <taxon>Polyangiales</taxon>
        <taxon>Polyangiaceae</taxon>
        <taxon>Sorangium</taxon>
    </lineage>
</organism>
<dbReference type="HOGENOM" id="CLU_647051_0_0_7"/>
<dbReference type="AlphaFoldDB" id="A9GUA2"/>
<evidence type="ECO:0000313" key="2">
    <source>
        <dbReference type="EMBL" id="CAN90590.1"/>
    </source>
</evidence>
<dbReference type="Proteomes" id="UP000002139">
    <property type="component" value="Chromosome"/>
</dbReference>
<evidence type="ECO:0000313" key="3">
    <source>
        <dbReference type="Proteomes" id="UP000002139"/>
    </source>
</evidence>
<evidence type="ECO:0000256" key="1">
    <source>
        <dbReference type="SAM" id="MobiDB-lite"/>
    </source>
</evidence>
<dbReference type="STRING" id="448385.sce0433"/>
<dbReference type="EMBL" id="AM746676">
    <property type="protein sequence ID" value="CAN90590.1"/>
    <property type="molecule type" value="Genomic_DNA"/>
</dbReference>
<sequence length="424" mass="42898">MMGSAAGAPGEVQPSASRLRRSRGSRRGFAGTEEDFMKITKVSGVLALLLIAAAAACGKGEQPAEANATVEVTATAESAIGEGAYVEEHESGKAAFNVAADGNVKAAVTGPDGKPIREDVSGTLVWKDASGEKTVPLTLDAKTGLLVAAGPKLEADLTEIGYTLNVAGKPWNGTLHVPAGGTAELFANAKASAELGLPEGKLGPHGGRIEIVGDDRLELLVDEVTGEVRVYVLDADLKPIDIGERKITLGVVAEAPQVVVLAPAVATADVAATAAAGVAAGAYLTGKLALAADPLKLTIAVRNAGRSAVALCGYRAGAAFAVHARAPRVKVRVKTDWDAHVHALAQADLKAKADIDPKVHVHAGAGAAAKANAKANVHVKAPSVRVTPPSVNVQIKAPKISIPKPSFKASASARASAGAKIGAH</sequence>
<gene>
    <name evidence="2" type="ordered locus">sce0433</name>
</gene>
<protein>
    <submittedName>
        <fullName evidence="2">Uncharacterized protein</fullName>
    </submittedName>
</protein>
<accession>A9GUA2</accession>
<dbReference type="BioCyc" id="SCEL448385:SCE_RS02280-MONOMER"/>
<proteinExistence type="predicted"/>
<name>A9GUA2_SORC5</name>
<dbReference type="KEGG" id="scl:sce0433"/>
<keyword evidence="3" id="KW-1185">Reference proteome</keyword>
<feature type="region of interest" description="Disordered" evidence="1">
    <location>
        <begin position="1"/>
        <end position="27"/>
    </location>
</feature>
<reference evidence="2 3" key="1">
    <citation type="journal article" date="2007" name="Nat. Biotechnol.">
        <title>Complete genome sequence of the myxobacterium Sorangium cellulosum.</title>
        <authorList>
            <person name="Schneiker S."/>
            <person name="Perlova O."/>
            <person name="Kaiser O."/>
            <person name="Gerth K."/>
            <person name="Alici A."/>
            <person name="Altmeyer M.O."/>
            <person name="Bartels D."/>
            <person name="Bekel T."/>
            <person name="Beyer S."/>
            <person name="Bode E."/>
            <person name="Bode H.B."/>
            <person name="Bolten C.J."/>
            <person name="Choudhuri J.V."/>
            <person name="Doss S."/>
            <person name="Elnakady Y.A."/>
            <person name="Frank B."/>
            <person name="Gaigalat L."/>
            <person name="Goesmann A."/>
            <person name="Groeger C."/>
            <person name="Gross F."/>
            <person name="Jelsbak L."/>
            <person name="Jelsbak L."/>
            <person name="Kalinowski J."/>
            <person name="Kegler C."/>
            <person name="Knauber T."/>
            <person name="Konietzny S."/>
            <person name="Kopp M."/>
            <person name="Krause L."/>
            <person name="Krug D."/>
            <person name="Linke B."/>
            <person name="Mahmud T."/>
            <person name="Martinez-Arias R."/>
            <person name="McHardy A.C."/>
            <person name="Merai M."/>
            <person name="Meyer F."/>
            <person name="Mormann S."/>
            <person name="Munoz-Dorado J."/>
            <person name="Perez J."/>
            <person name="Pradella S."/>
            <person name="Rachid S."/>
            <person name="Raddatz G."/>
            <person name="Rosenau F."/>
            <person name="Rueckert C."/>
            <person name="Sasse F."/>
            <person name="Scharfe M."/>
            <person name="Schuster S.C."/>
            <person name="Suen G."/>
            <person name="Treuner-Lange A."/>
            <person name="Velicer G.J."/>
            <person name="Vorholter F.-J."/>
            <person name="Weissman K.J."/>
            <person name="Welch R.D."/>
            <person name="Wenzel S.C."/>
            <person name="Whitworth D.E."/>
            <person name="Wilhelm S."/>
            <person name="Wittmann C."/>
            <person name="Bloecker H."/>
            <person name="Puehler A."/>
            <person name="Mueller R."/>
        </authorList>
    </citation>
    <scope>NUCLEOTIDE SEQUENCE [LARGE SCALE GENOMIC DNA]</scope>
    <source>
        <strain evidence="3">So ce56</strain>
    </source>
</reference>